<comment type="caution">
    <text evidence="7">The sequence shown here is derived from an EMBL/GenBank/DDBJ whole genome shotgun (WGS) entry which is preliminary data.</text>
</comment>
<keyword evidence="1" id="KW-0678">Repressor</keyword>
<dbReference type="PRINTS" id="PR00400">
    <property type="entry name" value="TETREPRESSOR"/>
</dbReference>
<evidence type="ECO:0000256" key="2">
    <source>
        <dbReference type="ARBA" id="ARBA00023015"/>
    </source>
</evidence>
<reference evidence="7 8" key="1">
    <citation type="submission" date="2020-07" db="EMBL/GenBank/DDBJ databases">
        <title>Sequencing the genomes of 1000 actinobacteria strains.</title>
        <authorList>
            <person name="Klenk H.-P."/>
        </authorList>
    </citation>
    <scope>NUCLEOTIDE SEQUENCE [LARGE SCALE GENOMIC DNA]</scope>
    <source>
        <strain evidence="7 8">DSM 103164</strain>
    </source>
</reference>
<dbReference type="Gene3D" id="1.10.357.10">
    <property type="entry name" value="Tetracycline Repressor, domain 2"/>
    <property type="match status" value="1"/>
</dbReference>
<dbReference type="SUPFAM" id="SSF46689">
    <property type="entry name" value="Homeodomain-like"/>
    <property type="match status" value="1"/>
</dbReference>
<gene>
    <name evidence="7" type="ORF">GGQ54_001986</name>
</gene>
<keyword evidence="2" id="KW-0805">Transcription regulation</keyword>
<dbReference type="InterPro" id="IPR004111">
    <property type="entry name" value="Repressor_TetR_C"/>
</dbReference>
<dbReference type="RefSeq" id="WP_179445249.1">
    <property type="nucleotide sequence ID" value="NZ_JACBZS010000001.1"/>
</dbReference>
<dbReference type="InterPro" id="IPR003012">
    <property type="entry name" value="Tet_transcr_reg_TetR"/>
</dbReference>
<feature type="domain" description="HTH tetR-type" evidence="6">
    <location>
        <begin position="8"/>
        <end position="68"/>
    </location>
</feature>
<dbReference type="EMBL" id="JACBZS010000001">
    <property type="protein sequence ID" value="NYI71426.1"/>
    <property type="molecule type" value="Genomic_DNA"/>
</dbReference>
<keyword evidence="8" id="KW-1185">Reference proteome</keyword>
<protein>
    <submittedName>
        <fullName evidence="7">AcrR family transcriptional regulator</fullName>
    </submittedName>
</protein>
<dbReference type="GO" id="GO:0045892">
    <property type="term" value="P:negative regulation of DNA-templated transcription"/>
    <property type="evidence" value="ECO:0007669"/>
    <property type="project" value="InterPro"/>
</dbReference>
<evidence type="ECO:0000256" key="3">
    <source>
        <dbReference type="ARBA" id="ARBA00023125"/>
    </source>
</evidence>
<dbReference type="Pfam" id="PF02909">
    <property type="entry name" value="TetR_C_1"/>
    <property type="match status" value="1"/>
</dbReference>
<dbReference type="Pfam" id="PF00440">
    <property type="entry name" value="TetR_N"/>
    <property type="match status" value="1"/>
</dbReference>
<evidence type="ECO:0000256" key="1">
    <source>
        <dbReference type="ARBA" id="ARBA00022491"/>
    </source>
</evidence>
<feature type="DNA-binding region" description="H-T-H motif" evidence="5">
    <location>
        <begin position="31"/>
        <end position="50"/>
    </location>
</feature>
<dbReference type="GO" id="GO:0046677">
    <property type="term" value="P:response to antibiotic"/>
    <property type="evidence" value="ECO:0007669"/>
    <property type="project" value="InterPro"/>
</dbReference>
<dbReference type="InterPro" id="IPR050109">
    <property type="entry name" value="HTH-type_TetR-like_transc_reg"/>
</dbReference>
<dbReference type="GO" id="GO:0000976">
    <property type="term" value="F:transcription cis-regulatory region binding"/>
    <property type="evidence" value="ECO:0007669"/>
    <property type="project" value="TreeGrafter"/>
</dbReference>
<dbReference type="PANTHER" id="PTHR30055:SF234">
    <property type="entry name" value="HTH-TYPE TRANSCRIPTIONAL REGULATOR BETI"/>
    <property type="match status" value="1"/>
</dbReference>
<keyword evidence="3 5" id="KW-0238">DNA-binding</keyword>
<dbReference type="GO" id="GO:0003700">
    <property type="term" value="F:DNA-binding transcription factor activity"/>
    <property type="evidence" value="ECO:0007669"/>
    <property type="project" value="TreeGrafter"/>
</dbReference>
<dbReference type="PANTHER" id="PTHR30055">
    <property type="entry name" value="HTH-TYPE TRANSCRIPTIONAL REGULATOR RUTR"/>
    <property type="match status" value="1"/>
</dbReference>
<evidence type="ECO:0000313" key="7">
    <source>
        <dbReference type="EMBL" id="NYI71426.1"/>
    </source>
</evidence>
<proteinExistence type="predicted"/>
<organism evidence="7 8">
    <name type="scientific">Naumannella cuiyingiana</name>
    <dbReference type="NCBI Taxonomy" id="1347891"/>
    <lineage>
        <taxon>Bacteria</taxon>
        <taxon>Bacillati</taxon>
        <taxon>Actinomycetota</taxon>
        <taxon>Actinomycetes</taxon>
        <taxon>Propionibacteriales</taxon>
        <taxon>Propionibacteriaceae</taxon>
        <taxon>Naumannella</taxon>
    </lineage>
</organism>
<dbReference type="InterPro" id="IPR001647">
    <property type="entry name" value="HTH_TetR"/>
</dbReference>
<accession>A0A7Z0D9F7</accession>
<dbReference type="SUPFAM" id="SSF48498">
    <property type="entry name" value="Tetracyclin repressor-like, C-terminal domain"/>
    <property type="match status" value="1"/>
</dbReference>
<evidence type="ECO:0000256" key="4">
    <source>
        <dbReference type="ARBA" id="ARBA00023163"/>
    </source>
</evidence>
<dbReference type="PROSITE" id="PS50977">
    <property type="entry name" value="HTH_TETR_2"/>
    <property type="match status" value="1"/>
</dbReference>
<dbReference type="Proteomes" id="UP000527616">
    <property type="component" value="Unassembled WGS sequence"/>
</dbReference>
<dbReference type="AlphaFoldDB" id="A0A7Z0D9F7"/>
<name>A0A7Z0D9F7_9ACTN</name>
<evidence type="ECO:0000259" key="6">
    <source>
        <dbReference type="PROSITE" id="PS50977"/>
    </source>
</evidence>
<dbReference type="InterPro" id="IPR009057">
    <property type="entry name" value="Homeodomain-like_sf"/>
</dbReference>
<evidence type="ECO:0000313" key="8">
    <source>
        <dbReference type="Proteomes" id="UP000527616"/>
    </source>
</evidence>
<evidence type="ECO:0000256" key="5">
    <source>
        <dbReference type="PROSITE-ProRule" id="PRU00335"/>
    </source>
</evidence>
<keyword evidence="4" id="KW-0804">Transcription</keyword>
<sequence>MARETREPVTRDRIGRVALAVIDAEGTRAVTMRRVAGELGIQAPSLYAHVTGRDEILGLAHAVVMAEVGPFRGTGDWRGDLEDYYRRMHRVLVAHGDIASVQFGSIITTERSLAAFEQTIRALVDAGLPSGIAAAAIERLSLYVTADAYEQWEFRQRGGDPAAQASELISEAAPGLAELLGDFDLGEHGPFGFGLELIIAGIGALADRAAD</sequence>
<dbReference type="InterPro" id="IPR036271">
    <property type="entry name" value="Tet_transcr_reg_TetR-rel_C_sf"/>
</dbReference>